<dbReference type="PANTHER" id="PTHR24373:SF352">
    <property type="entry name" value="TSUKUSHI"/>
    <property type="match status" value="1"/>
</dbReference>
<keyword evidence="4" id="KW-0433">Leucine-rich repeat</keyword>
<keyword evidence="3" id="KW-0964">Secreted</keyword>
<dbReference type="FunFam" id="3.80.10.10:FF:000308">
    <property type="entry name" value="tsukushin isoform X3"/>
    <property type="match status" value="1"/>
</dbReference>
<feature type="transmembrane region" description="Helical" evidence="10">
    <location>
        <begin position="12"/>
        <end position="29"/>
    </location>
</feature>
<dbReference type="InterPro" id="IPR003591">
    <property type="entry name" value="Leu-rich_rpt_typical-subtyp"/>
</dbReference>
<keyword evidence="10" id="KW-0812">Transmembrane</keyword>
<evidence type="ECO:0000256" key="8">
    <source>
        <dbReference type="ARBA" id="ARBA00074718"/>
    </source>
</evidence>
<protein>
    <recommendedName>
        <fullName evidence="8">Tsukushi</fullName>
    </recommendedName>
    <alternativeName>
        <fullName evidence="9">Leucine-rich repeat-containing protein 54</fullName>
    </alternativeName>
</protein>
<evidence type="ECO:0000256" key="9">
    <source>
        <dbReference type="ARBA" id="ARBA00074988"/>
    </source>
</evidence>
<keyword evidence="2" id="KW-0217">Developmental protein</keyword>
<keyword evidence="10" id="KW-0472">Membrane</keyword>
<evidence type="ECO:0000256" key="4">
    <source>
        <dbReference type="ARBA" id="ARBA00022614"/>
    </source>
</evidence>
<dbReference type="PROSITE" id="PS51450">
    <property type="entry name" value="LRR"/>
    <property type="match status" value="3"/>
</dbReference>
<dbReference type="Proteomes" id="UP001295444">
    <property type="component" value="Chromosome 01"/>
</dbReference>
<reference evidence="11" key="1">
    <citation type="submission" date="2022-03" db="EMBL/GenBank/DDBJ databases">
        <authorList>
            <person name="Alioto T."/>
            <person name="Alioto T."/>
            <person name="Gomez Garrido J."/>
        </authorList>
    </citation>
    <scope>NUCLEOTIDE SEQUENCE</scope>
</reference>
<evidence type="ECO:0000256" key="2">
    <source>
        <dbReference type="ARBA" id="ARBA00022473"/>
    </source>
</evidence>
<comment type="subcellular location">
    <subcellularLocation>
        <location evidence="1">Secreted</location>
    </subcellularLocation>
</comment>
<dbReference type="Gene3D" id="3.80.10.10">
    <property type="entry name" value="Ribonuclease Inhibitor"/>
    <property type="match status" value="2"/>
</dbReference>
<keyword evidence="7" id="KW-0325">Glycoprotein</keyword>
<evidence type="ECO:0000256" key="7">
    <source>
        <dbReference type="ARBA" id="ARBA00023180"/>
    </source>
</evidence>
<dbReference type="Pfam" id="PF13855">
    <property type="entry name" value="LRR_8"/>
    <property type="match status" value="2"/>
</dbReference>
<keyword evidence="10" id="KW-1133">Transmembrane helix</keyword>
<organism evidence="11 12">
    <name type="scientific">Pelobates cultripes</name>
    <name type="common">Western spadefoot toad</name>
    <dbReference type="NCBI Taxonomy" id="61616"/>
    <lineage>
        <taxon>Eukaryota</taxon>
        <taxon>Metazoa</taxon>
        <taxon>Chordata</taxon>
        <taxon>Craniata</taxon>
        <taxon>Vertebrata</taxon>
        <taxon>Euteleostomi</taxon>
        <taxon>Amphibia</taxon>
        <taxon>Batrachia</taxon>
        <taxon>Anura</taxon>
        <taxon>Pelobatoidea</taxon>
        <taxon>Pelobatidae</taxon>
        <taxon>Pelobates</taxon>
    </lineage>
</organism>
<dbReference type="GO" id="GO:0009653">
    <property type="term" value="P:anatomical structure morphogenesis"/>
    <property type="evidence" value="ECO:0007669"/>
    <property type="project" value="UniProtKB-ARBA"/>
</dbReference>
<evidence type="ECO:0000256" key="6">
    <source>
        <dbReference type="ARBA" id="ARBA00022737"/>
    </source>
</evidence>
<evidence type="ECO:0000256" key="3">
    <source>
        <dbReference type="ARBA" id="ARBA00022525"/>
    </source>
</evidence>
<dbReference type="AlphaFoldDB" id="A0AAD1VRP4"/>
<dbReference type="GO" id="GO:0005615">
    <property type="term" value="C:extracellular space"/>
    <property type="evidence" value="ECO:0007669"/>
    <property type="project" value="TreeGrafter"/>
</dbReference>
<evidence type="ECO:0000256" key="1">
    <source>
        <dbReference type="ARBA" id="ARBA00004613"/>
    </source>
</evidence>
<dbReference type="InterPro" id="IPR032675">
    <property type="entry name" value="LRR_dom_sf"/>
</dbReference>
<dbReference type="InterPro" id="IPR001611">
    <property type="entry name" value="Leu-rich_rpt"/>
</dbReference>
<dbReference type="PANTHER" id="PTHR24373">
    <property type="entry name" value="SLIT RELATED LEUCINE-RICH REPEAT NEURONAL PROTEIN"/>
    <property type="match status" value="1"/>
</dbReference>
<accession>A0AAD1VRP4</accession>
<proteinExistence type="predicted"/>
<dbReference type="FunFam" id="3.80.10.10:FF:000609">
    <property type="entry name" value="Tsukushi, small leucine rich proteoglycan"/>
    <property type="match status" value="1"/>
</dbReference>
<keyword evidence="5" id="KW-0732">Signal</keyword>
<dbReference type="SUPFAM" id="SSF52058">
    <property type="entry name" value="L domain-like"/>
    <property type="match status" value="1"/>
</dbReference>
<evidence type="ECO:0000256" key="5">
    <source>
        <dbReference type="ARBA" id="ARBA00022729"/>
    </source>
</evidence>
<keyword evidence="6" id="KW-0677">Repeat</keyword>
<dbReference type="GO" id="GO:0031012">
    <property type="term" value="C:extracellular matrix"/>
    <property type="evidence" value="ECO:0007669"/>
    <property type="project" value="TreeGrafter"/>
</dbReference>
<evidence type="ECO:0000313" key="12">
    <source>
        <dbReference type="Proteomes" id="UP001295444"/>
    </source>
</evidence>
<evidence type="ECO:0000313" key="11">
    <source>
        <dbReference type="EMBL" id="CAH2225731.1"/>
    </source>
</evidence>
<dbReference type="InterPro" id="IPR050328">
    <property type="entry name" value="Dev_Immune_Receptor"/>
</dbReference>
<sequence>MRVARPRGVTMGLLNWFYVLVVTSIAGTSKPCFPGCRCDVETYGLFDSFSLTKVDCSNVGAHVVPVSIPLDTSYLDLSSNKLEVINESLLSGPGYTTLVNLNLSYNQIVKISATTFSKLRYLESLDLSHNHLEVLPPQSFFYSRLADLDLSSNHLVEVQMGAFTSKSQGKAMDIDLSNNLIVSILRSPDASQPNIWSLTLSGNKLKSVPDLQGIPLRYLNLDMNPIFKIEEHNFLGLRGLTHLSLSDMQYLQEIAPYSFKELQFLQILDLSNNYKLKSLSTEVFVGLSSLQELNLLNSGVVSLPKDTLHYLPSMKSVTWGQNIHCLKTVKESQFHLKNGHVRKEVLVCHNKNGAVSAQDVL</sequence>
<dbReference type="GO" id="GO:0019955">
    <property type="term" value="F:cytokine binding"/>
    <property type="evidence" value="ECO:0007669"/>
    <property type="project" value="UniProtKB-ARBA"/>
</dbReference>
<name>A0AAD1VRP4_PELCU</name>
<evidence type="ECO:0000256" key="10">
    <source>
        <dbReference type="SAM" id="Phobius"/>
    </source>
</evidence>
<dbReference type="SMART" id="SM00369">
    <property type="entry name" value="LRR_TYP"/>
    <property type="match status" value="5"/>
</dbReference>
<keyword evidence="12" id="KW-1185">Reference proteome</keyword>
<dbReference type="EMBL" id="OW240912">
    <property type="protein sequence ID" value="CAH2225731.1"/>
    <property type="molecule type" value="Genomic_DNA"/>
</dbReference>
<gene>
    <name evidence="11" type="ORF">PECUL_23A016672</name>
</gene>